<name>A0ACD3YZY0_FUSSC</name>
<keyword evidence="2" id="KW-1185">Reference proteome</keyword>
<evidence type="ECO:0000313" key="2">
    <source>
        <dbReference type="Proteomes" id="UP000830768"/>
    </source>
</evidence>
<evidence type="ECO:0000313" key="1">
    <source>
        <dbReference type="EMBL" id="UPK94505.1"/>
    </source>
</evidence>
<organism evidence="1 2">
    <name type="scientific">Fusarium solani subsp. cucurbitae</name>
    <name type="common">Neocosmosporum cucurbitae</name>
    <dbReference type="NCBI Taxonomy" id="2747967"/>
    <lineage>
        <taxon>Eukaryota</taxon>
        <taxon>Fungi</taxon>
        <taxon>Dikarya</taxon>
        <taxon>Ascomycota</taxon>
        <taxon>Pezizomycotina</taxon>
        <taxon>Sordariomycetes</taxon>
        <taxon>Hypocreomycetidae</taxon>
        <taxon>Hypocreales</taxon>
        <taxon>Nectriaceae</taxon>
        <taxon>Fusarium</taxon>
        <taxon>Fusarium solani species complex</taxon>
    </lineage>
</organism>
<dbReference type="Proteomes" id="UP000830768">
    <property type="component" value="Chromosome 4"/>
</dbReference>
<gene>
    <name evidence="1" type="ORF">LCI18_005440</name>
</gene>
<dbReference type="EMBL" id="CP090033">
    <property type="protein sequence ID" value="UPK94505.1"/>
    <property type="molecule type" value="Genomic_DNA"/>
</dbReference>
<accession>A0ACD3YZY0</accession>
<protein>
    <submittedName>
        <fullName evidence="1">Uncharacterized protein</fullName>
    </submittedName>
</protein>
<sequence>MFGKTGKSKHGSSSRGKGSSGNHTLPVGFLFLVNKLVIQEPERDDYHHHIPPRQPSMYSAELPSKVFRYSNGEISEAGGYHWYREQGTPGVLFRLDYAGNCMSDPNTGNYACAEEYRTFSVAACNPLLPIMVGDSDPSVYPTNWELLRIFHPPHSRGLSQVVMLESNMGEGGAPVRYVAGKSPSWMPGLLPRTYRSPNSHAPESTGLGGELPIILGLMALCAEKDRSSNEPVNQLFLERRAWRRNEWRNGDTPRGYPDTAQDDPCIFLVKVFLDPENPASTEESLLMFEWHSAVVRESSSSSGSR</sequence>
<proteinExistence type="predicted"/>
<reference evidence="1" key="1">
    <citation type="submission" date="2021-11" db="EMBL/GenBank/DDBJ databases">
        <title>Fusarium solani-melongenae Genome sequencing and assembly.</title>
        <authorList>
            <person name="Xie S."/>
            <person name="Huang L."/>
            <person name="Zhang X."/>
        </authorList>
    </citation>
    <scope>NUCLEOTIDE SEQUENCE</scope>
    <source>
        <strain evidence="1">CRI 24-3</strain>
    </source>
</reference>